<dbReference type="Gene3D" id="3.60.21.10">
    <property type="match status" value="1"/>
</dbReference>
<evidence type="ECO:0000259" key="3">
    <source>
        <dbReference type="Pfam" id="PF12850"/>
    </source>
</evidence>
<dbReference type="EMBL" id="NFZW01000003">
    <property type="protein sequence ID" value="RFA38571.1"/>
    <property type="molecule type" value="Genomic_DNA"/>
</dbReference>
<dbReference type="InterPro" id="IPR024654">
    <property type="entry name" value="Calcineurin-like_PHP_lpxH"/>
</dbReference>
<accession>A0A3E0WZQ8</accession>
<dbReference type="RefSeq" id="WP_116302583.1">
    <property type="nucleotide sequence ID" value="NZ_NFZV01000012.1"/>
</dbReference>
<evidence type="ECO:0000256" key="1">
    <source>
        <dbReference type="ARBA" id="ARBA00008950"/>
    </source>
</evidence>
<dbReference type="OrthoDB" id="9785951at2"/>
<dbReference type="Proteomes" id="UP000256763">
    <property type="component" value="Unassembled WGS sequence"/>
</dbReference>
<dbReference type="EC" id="3.1.4.-" evidence="2"/>
<reference evidence="5" key="1">
    <citation type="submission" date="2017-05" db="EMBL/GenBank/DDBJ databases">
        <authorList>
            <person name="Sharma S."/>
            <person name="Sidhu C."/>
            <person name="Pinnaka A.K."/>
        </authorList>
    </citation>
    <scope>NUCLEOTIDE SEQUENCE [LARGE SCALE GENOMIC DNA]</scope>
    <source>
        <strain evidence="5">AK93</strain>
    </source>
</reference>
<comment type="similarity">
    <text evidence="1 2">Belongs to the metallophosphoesterase superfamily. YfcE family.</text>
</comment>
<gene>
    <name evidence="4" type="ORF">CAL65_04300</name>
</gene>
<dbReference type="GO" id="GO:0046872">
    <property type="term" value="F:metal ion binding"/>
    <property type="evidence" value="ECO:0007669"/>
    <property type="project" value="UniProtKB-KW"/>
</dbReference>
<keyword evidence="5" id="KW-1185">Reference proteome</keyword>
<evidence type="ECO:0000313" key="4">
    <source>
        <dbReference type="EMBL" id="RFA38571.1"/>
    </source>
</evidence>
<dbReference type="GO" id="GO:0016787">
    <property type="term" value="F:hydrolase activity"/>
    <property type="evidence" value="ECO:0007669"/>
    <property type="project" value="UniProtKB-UniRule"/>
</dbReference>
<dbReference type="NCBIfam" id="TIGR00040">
    <property type="entry name" value="yfcE"/>
    <property type="match status" value="1"/>
</dbReference>
<comment type="cofactor">
    <cofactor evidence="2">
        <name>a divalent metal cation</name>
        <dbReference type="ChEBI" id="CHEBI:60240"/>
    </cofactor>
</comment>
<evidence type="ECO:0000256" key="2">
    <source>
        <dbReference type="RuleBase" id="RU362039"/>
    </source>
</evidence>
<dbReference type="Pfam" id="PF12850">
    <property type="entry name" value="Metallophos_2"/>
    <property type="match status" value="1"/>
</dbReference>
<dbReference type="InterPro" id="IPR029052">
    <property type="entry name" value="Metallo-depent_PP-like"/>
</dbReference>
<evidence type="ECO:0000313" key="5">
    <source>
        <dbReference type="Proteomes" id="UP000256763"/>
    </source>
</evidence>
<name>A0A3E0WZQ8_9GAMM</name>
<sequence length="173" mass="18805">MRVAIVSDTHGFLDPRIADVVSSCDVAVHAGDIGGADVLLALQPREQVVAVKGNNDVAEKWAAPEVHVLDTLPREAILDLPGGELVVIHGDDAGSVAERHQCLRERYPTARAIAYGHSHQLLVDDDETPWVLNPGAAGRTRTYGGPSCLLLDCTVSDWKIEEFRLPPRKYRAL</sequence>
<dbReference type="InterPro" id="IPR000979">
    <property type="entry name" value="Phosphodiesterase_MJ0936/Vps29"/>
</dbReference>
<protein>
    <recommendedName>
        <fullName evidence="2">Phosphoesterase</fullName>
        <ecNumber evidence="2">3.1.4.-</ecNumber>
    </recommendedName>
</protein>
<organism evidence="4 5">
    <name type="scientific">Alkalilimnicola ehrlichii</name>
    <dbReference type="NCBI Taxonomy" id="351052"/>
    <lineage>
        <taxon>Bacteria</taxon>
        <taxon>Pseudomonadati</taxon>
        <taxon>Pseudomonadota</taxon>
        <taxon>Gammaproteobacteria</taxon>
        <taxon>Chromatiales</taxon>
        <taxon>Ectothiorhodospiraceae</taxon>
        <taxon>Alkalilimnicola</taxon>
    </lineage>
</organism>
<comment type="caution">
    <text evidence="4">The sequence shown here is derived from an EMBL/GenBank/DDBJ whole genome shotgun (WGS) entry which is preliminary data.</text>
</comment>
<proteinExistence type="inferred from homology"/>
<dbReference type="SUPFAM" id="SSF56300">
    <property type="entry name" value="Metallo-dependent phosphatases"/>
    <property type="match status" value="1"/>
</dbReference>
<keyword evidence="2" id="KW-0479">Metal-binding</keyword>
<feature type="domain" description="Calcineurin-like phosphoesterase" evidence="3">
    <location>
        <begin position="1"/>
        <end position="154"/>
    </location>
</feature>
<dbReference type="AlphaFoldDB" id="A0A3E0WZQ8"/>